<accession>A0A1Y1HMI5</accession>
<evidence type="ECO:0000313" key="3">
    <source>
        <dbReference type="EMBL" id="GAQ79830.1"/>
    </source>
</evidence>
<dbReference type="PANTHER" id="PTHR11731:SF193">
    <property type="entry name" value="DIPEPTIDYL PEPTIDASE 9"/>
    <property type="match status" value="1"/>
</dbReference>
<reference evidence="3 4" key="1">
    <citation type="journal article" date="2014" name="Nat. Commun.">
        <title>Klebsormidium flaccidum genome reveals primary factors for plant terrestrial adaptation.</title>
        <authorList>
            <person name="Hori K."/>
            <person name="Maruyama F."/>
            <person name="Fujisawa T."/>
            <person name="Togashi T."/>
            <person name="Yamamoto N."/>
            <person name="Seo M."/>
            <person name="Sato S."/>
            <person name="Yamada T."/>
            <person name="Mori H."/>
            <person name="Tajima N."/>
            <person name="Moriyama T."/>
            <person name="Ikeuchi M."/>
            <person name="Watanabe M."/>
            <person name="Wada H."/>
            <person name="Kobayashi K."/>
            <person name="Saito M."/>
            <person name="Masuda T."/>
            <person name="Sasaki-Sekimoto Y."/>
            <person name="Mashiguchi K."/>
            <person name="Awai K."/>
            <person name="Shimojima M."/>
            <person name="Masuda S."/>
            <person name="Iwai M."/>
            <person name="Nobusawa T."/>
            <person name="Narise T."/>
            <person name="Kondo S."/>
            <person name="Saito H."/>
            <person name="Sato R."/>
            <person name="Murakawa M."/>
            <person name="Ihara Y."/>
            <person name="Oshima-Yamada Y."/>
            <person name="Ohtaka K."/>
            <person name="Satoh M."/>
            <person name="Sonobe K."/>
            <person name="Ishii M."/>
            <person name="Ohtani R."/>
            <person name="Kanamori-Sato M."/>
            <person name="Honoki R."/>
            <person name="Miyazaki D."/>
            <person name="Mochizuki H."/>
            <person name="Umetsu J."/>
            <person name="Higashi K."/>
            <person name="Shibata D."/>
            <person name="Kamiya Y."/>
            <person name="Sato N."/>
            <person name="Nakamura Y."/>
            <person name="Tabata S."/>
            <person name="Ida S."/>
            <person name="Kurokawa K."/>
            <person name="Ohta H."/>
        </authorList>
    </citation>
    <scope>NUCLEOTIDE SEQUENCE [LARGE SCALE GENOMIC DNA]</scope>
    <source>
        <strain evidence="3 4">NIES-2285</strain>
    </source>
</reference>
<dbReference type="SUPFAM" id="SSF82171">
    <property type="entry name" value="DPP6 N-terminal domain-like"/>
    <property type="match status" value="1"/>
</dbReference>
<evidence type="ECO:0000259" key="2">
    <source>
        <dbReference type="Pfam" id="PF00930"/>
    </source>
</evidence>
<dbReference type="SUPFAM" id="SSF53474">
    <property type="entry name" value="alpha/beta-Hydrolases"/>
    <property type="match status" value="1"/>
</dbReference>
<dbReference type="STRING" id="105231.A0A1Y1HMI5"/>
<feature type="domain" description="Peptidase S9 prolyl oligopeptidase catalytic" evidence="1">
    <location>
        <begin position="555"/>
        <end position="754"/>
    </location>
</feature>
<dbReference type="EMBL" id="DF236988">
    <property type="protein sequence ID" value="GAQ79830.1"/>
    <property type="molecule type" value="Genomic_DNA"/>
</dbReference>
<dbReference type="GO" id="GO:0008236">
    <property type="term" value="F:serine-type peptidase activity"/>
    <property type="evidence" value="ECO:0007669"/>
    <property type="project" value="InterPro"/>
</dbReference>
<keyword evidence="4" id="KW-1185">Reference proteome</keyword>
<name>A0A1Y1HMI5_KLENI</name>
<dbReference type="InterPro" id="IPR002469">
    <property type="entry name" value="Peptidase_S9B_N"/>
</dbReference>
<dbReference type="OMA" id="VTHMTPQ"/>
<dbReference type="Pfam" id="PF00930">
    <property type="entry name" value="DPPIV_N"/>
    <property type="match status" value="1"/>
</dbReference>
<feature type="domain" description="Dipeptidylpeptidase IV N-terminal" evidence="2">
    <location>
        <begin position="143"/>
        <end position="468"/>
    </location>
</feature>
<dbReference type="InterPro" id="IPR050278">
    <property type="entry name" value="Serine_Prot_S9B/DPPIV"/>
</dbReference>
<dbReference type="Gene3D" id="3.40.50.1820">
    <property type="entry name" value="alpha/beta hydrolase"/>
    <property type="match status" value="1"/>
</dbReference>
<gene>
    <name evidence="3" type="ORF">KFL_000390200</name>
</gene>
<proteinExistence type="predicted"/>
<dbReference type="Proteomes" id="UP000054558">
    <property type="component" value="Unassembled WGS sequence"/>
</dbReference>
<dbReference type="OrthoDB" id="16520at2759"/>
<dbReference type="InterPro" id="IPR001375">
    <property type="entry name" value="Peptidase_S9_cat"/>
</dbReference>
<dbReference type="Pfam" id="PF00326">
    <property type="entry name" value="Peptidase_S9"/>
    <property type="match status" value="1"/>
</dbReference>
<evidence type="ECO:0000259" key="1">
    <source>
        <dbReference type="Pfam" id="PF00326"/>
    </source>
</evidence>
<dbReference type="PANTHER" id="PTHR11731">
    <property type="entry name" value="PROTEASE FAMILY S9B,C DIPEPTIDYL-PEPTIDASE IV-RELATED"/>
    <property type="match status" value="1"/>
</dbReference>
<dbReference type="InterPro" id="IPR029058">
    <property type="entry name" value="AB_hydrolase_fold"/>
</dbReference>
<protein>
    <submittedName>
        <fullName evidence="3">Dipeptidyl peptidase</fullName>
    </submittedName>
</protein>
<evidence type="ECO:0000313" key="4">
    <source>
        <dbReference type="Proteomes" id="UP000054558"/>
    </source>
</evidence>
<organism evidence="3 4">
    <name type="scientific">Klebsormidium nitens</name>
    <name type="common">Green alga</name>
    <name type="synonym">Ulothrix nitens</name>
    <dbReference type="NCBI Taxonomy" id="105231"/>
    <lineage>
        <taxon>Eukaryota</taxon>
        <taxon>Viridiplantae</taxon>
        <taxon>Streptophyta</taxon>
        <taxon>Klebsormidiophyceae</taxon>
        <taxon>Klebsormidiales</taxon>
        <taxon>Klebsormidiaceae</taxon>
        <taxon>Klebsormidium</taxon>
    </lineage>
</organism>
<dbReference type="Gene3D" id="2.140.10.30">
    <property type="entry name" value="Dipeptidylpeptidase IV, N-terminal domain"/>
    <property type="match status" value="1"/>
</dbReference>
<dbReference type="AlphaFoldDB" id="A0A1Y1HMI5"/>
<sequence length="754" mass="83191">MTSSSGGASADPKTAPFPVEDIVQHPLPGYIAPVSVSFSPDDKLISFLYSPTGTLSRKLFAYDPQTRQQKVLVSPPGTGVDEGNISTEEKLRRERLRERGLGITRYEWAKGGAVPRILVPLPGGVYVQDGPGAEPRLRVPSAPGAPILDPQLSPDGTMLAYVQSDELFVTPATSGEAQQLTFGAGGQGKTHGLAEYIAQEEMERRTGFWWSPDSSMIAFTEVDSSDVPEFRIMHQGKAAVGPEAEENHAYPFAGHNNVRVRLGVIPAAGGDVTWMDLHCGQGGPKHADEEYFGRCTWLPDKSLAVQVENRRQTKLQLLKFDPATGKQELLLTEENGTWINLNDCFTTLHKGAGQLRGGFLWASERTGFRHLYLYDAKGGLISQLTGGDWLVEAVAGVDETKGLVYFTGTLDSPLETHLYVVKLGADSAPGGSPRAPRRLTQGRGRHAVVLDHQLQRFVDLHDSLETPPRVALCSLQDGRLIQPIFEQPEPIERVRKLNLIPPEIVQIPGADGTPLYGAVYRPDPRLHGPPPYRTVASVYGGPHVQIVSDSWMTTVDMRAQYLRSRGILVWKLDNRGSSRRGLAFEGAIKHRMGSIDVDDQVAGVHWLVSQGLADSERVGIYGWSYGGYMAAMSLAKHPEVFKAAVAGAPVTAWDGYDTHYTERYMGHPSEYKDAYEASSVMSHVESMRGRLMLVHGMIDENVHFRHTARLINALNAAAKDYELLVFPDERHMPRGLKDRIHMEERIFNFLQRNL</sequence>
<dbReference type="GO" id="GO:0008239">
    <property type="term" value="F:dipeptidyl-peptidase activity"/>
    <property type="evidence" value="ECO:0000318"/>
    <property type="project" value="GO_Central"/>
</dbReference>
<dbReference type="GO" id="GO:0006508">
    <property type="term" value="P:proteolysis"/>
    <property type="evidence" value="ECO:0000318"/>
    <property type="project" value="GO_Central"/>
</dbReference>